<evidence type="ECO:0000256" key="2">
    <source>
        <dbReference type="ARBA" id="ARBA00007581"/>
    </source>
</evidence>
<dbReference type="OrthoDB" id="7396853at2759"/>
<reference evidence="7" key="1">
    <citation type="submission" date="2022-10" db="EMBL/GenBank/DDBJ databases">
        <title>Tapping the CABI collections for fungal endophytes: first genome assemblies for Collariella, Neodidymelliopsis, Ascochyta clinopodiicola, Didymella pomorum, Didymosphaeria variabile, Neocosmospora piperis and Neocucurbitaria cava.</title>
        <authorList>
            <person name="Hill R."/>
        </authorList>
    </citation>
    <scope>NUCLEOTIDE SEQUENCE</scope>
    <source>
        <strain evidence="7">IMI 356814</strain>
    </source>
</reference>
<keyword evidence="5" id="KW-0560">Oxidoreductase</keyword>
<proteinExistence type="inferred from homology"/>
<dbReference type="PANTHER" id="PTHR30096">
    <property type="entry name" value="4,5-DOPA DIOXYGENASE EXTRADIOL-LIKE PROTEIN"/>
    <property type="match status" value="1"/>
</dbReference>
<dbReference type="PIRSF" id="PIRSF006157">
    <property type="entry name" value="Doxgns_DODA"/>
    <property type="match status" value="1"/>
</dbReference>
<dbReference type="GO" id="GO:0008198">
    <property type="term" value="F:ferrous iron binding"/>
    <property type="evidence" value="ECO:0007669"/>
    <property type="project" value="InterPro"/>
</dbReference>
<gene>
    <name evidence="7" type="ORF">N0V83_002575</name>
</gene>
<name>A0A9W8YD09_9PLEO</name>
<sequence length="245" mass="27097">MSSPSSSSPSRLPTYFLSIGGPNFIENTQHPAYAQLKAVGHQITHKVKPKAIVVLSAHWQADSPNQILVNAAEDAELIYDFYGFPKSYYEVEYPNRGGREVAEKVMDKLERLIVDNEDPEQHYRLGEALAPLRDEGILIVGAGMAVHNLHDFRAARARGTAGETMPYAYSFDDALKNAASSPPEHRKVNMLALLLRCDARSAHPTLEHLMPMYVAAGAAGRDEGERLWTMADGSLNWAQYKFGGK</sequence>
<dbReference type="SUPFAM" id="SSF53213">
    <property type="entry name" value="LigB-like"/>
    <property type="match status" value="1"/>
</dbReference>
<comment type="caution">
    <text evidence="7">The sequence shown here is derived from an EMBL/GenBank/DDBJ whole genome shotgun (WGS) entry which is preliminary data.</text>
</comment>
<dbReference type="InterPro" id="IPR004183">
    <property type="entry name" value="Xdiol_dOase_suB"/>
</dbReference>
<dbReference type="AlphaFoldDB" id="A0A9W8YD09"/>
<evidence type="ECO:0000256" key="5">
    <source>
        <dbReference type="ARBA" id="ARBA00023002"/>
    </source>
</evidence>
<organism evidence="7 8">
    <name type="scientific">Neocucurbitaria cava</name>
    <dbReference type="NCBI Taxonomy" id="798079"/>
    <lineage>
        <taxon>Eukaryota</taxon>
        <taxon>Fungi</taxon>
        <taxon>Dikarya</taxon>
        <taxon>Ascomycota</taxon>
        <taxon>Pezizomycotina</taxon>
        <taxon>Dothideomycetes</taxon>
        <taxon>Pleosporomycetidae</taxon>
        <taxon>Pleosporales</taxon>
        <taxon>Pleosporineae</taxon>
        <taxon>Cucurbitariaceae</taxon>
        <taxon>Neocucurbitaria</taxon>
    </lineage>
</organism>
<evidence type="ECO:0000256" key="4">
    <source>
        <dbReference type="ARBA" id="ARBA00022833"/>
    </source>
</evidence>
<evidence type="ECO:0000313" key="7">
    <source>
        <dbReference type="EMBL" id="KAJ4373836.1"/>
    </source>
</evidence>
<comment type="similarity">
    <text evidence="2">Belongs to the DODA-type extradiol aromatic ring-opening dioxygenase family.</text>
</comment>
<feature type="domain" description="Extradiol ring-cleavage dioxygenase class III enzyme subunit B" evidence="6">
    <location>
        <begin position="118"/>
        <end position="225"/>
    </location>
</feature>
<evidence type="ECO:0000313" key="8">
    <source>
        <dbReference type="Proteomes" id="UP001140560"/>
    </source>
</evidence>
<accession>A0A9W8YD09</accession>
<dbReference type="EMBL" id="JAPEUY010000004">
    <property type="protein sequence ID" value="KAJ4373836.1"/>
    <property type="molecule type" value="Genomic_DNA"/>
</dbReference>
<dbReference type="Gene3D" id="3.40.830.10">
    <property type="entry name" value="LigB-like"/>
    <property type="match status" value="2"/>
</dbReference>
<protein>
    <recommendedName>
        <fullName evidence="6">Extradiol ring-cleavage dioxygenase class III enzyme subunit B domain-containing protein</fullName>
    </recommendedName>
</protein>
<keyword evidence="3" id="KW-0479">Metal-binding</keyword>
<dbReference type="GO" id="GO:0016702">
    <property type="term" value="F:oxidoreductase activity, acting on single donors with incorporation of molecular oxygen, incorporation of two atoms of oxygen"/>
    <property type="evidence" value="ECO:0007669"/>
    <property type="project" value="UniProtKB-ARBA"/>
</dbReference>
<comment type="cofactor">
    <cofactor evidence="1">
        <name>Zn(2+)</name>
        <dbReference type="ChEBI" id="CHEBI:29105"/>
    </cofactor>
</comment>
<dbReference type="Proteomes" id="UP001140560">
    <property type="component" value="Unassembled WGS sequence"/>
</dbReference>
<dbReference type="Pfam" id="PF02900">
    <property type="entry name" value="LigB"/>
    <property type="match status" value="2"/>
</dbReference>
<dbReference type="PANTHER" id="PTHR30096:SF0">
    <property type="entry name" value="4,5-DOPA DIOXYGENASE EXTRADIOL-LIKE PROTEIN"/>
    <property type="match status" value="1"/>
</dbReference>
<keyword evidence="8" id="KW-1185">Reference proteome</keyword>
<evidence type="ECO:0000259" key="6">
    <source>
        <dbReference type="Pfam" id="PF02900"/>
    </source>
</evidence>
<dbReference type="InterPro" id="IPR014436">
    <property type="entry name" value="Extradiol_dOase_DODA"/>
</dbReference>
<evidence type="ECO:0000256" key="3">
    <source>
        <dbReference type="ARBA" id="ARBA00022723"/>
    </source>
</evidence>
<feature type="domain" description="Extradiol ring-cleavage dioxygenase class III enzyme subunit B" evidence="6">
    <location>
        <begin position="22"/>
        <end position="112"/>
    </location>
</feature>
<evidence type="ECO:0000256" key="1">
    <source>
        <dbReference type="ARBA" id="ARBA00001947"/>
    </source>
</evidence>
<keyword evidence="4" id="KW-0862">Zinc</keyword>
<dbReference type="CDD" id="cd07363">
    <property type="entry name" value="45_DOPA_Dioxygenase"/>
    <property type="match status" value="1"/>
</dbReference>
<dbReference type="GO" id="GO:0008270">
    <property type="term" value="F:zinc ion binding"/>
    <property type="evidence" value="ECO:0007669"/>
    <property type="project" value="InterPro"/>
</dbReference>